<name>A0A1H5MSR1_9FLAO</name>
<accession>A0A1H5MSR1</accession>
<gene>
    <name evidence="1" type="ORF">SAMN04488034_10332</name>
</gene>
<evidence type="ECO:0000313" key="1">
    <source>
        <dbReference type="EMBL" id="SEE91408.1"/>
    </source>
</evidence>
<dbReference type="RefSeq" id="WP_093113003.1">
    <property type="nucleotide sequence ID" value="NZ_FNGG01000003.1"/>
</dbReference>
<evidence type="ECO:0000313" key="2">
    <source>
        <dbReference type="Proteomes" id="UP000199448"/>
    </source>
</evidence>
<dbReference type="EMBL" id="FNUG01000003">
    <property type="protein sequence ID" value="SEE91408.1"/>
    <property type="molecule type" value="Genomic_DNA"/>
</dbReference>
<protein>
    <submittedName>
        <fullName evidence="1">WbqC-like protein family protein</fullName>
    </submittedName>
</protein>
<proteinExistence type="predicted"/>
<reference evidence="1 2" key="1">
    <citation type="submission" date="2016-10" db="EMBL/GenBank/DDBJ databases">
        <authorList>
            <person name="de Groot N.N."/>
        </authorList>
    </citation>
    <scope>NUCLEOTIDE SEQUENCE [LARGE SCALE GENOMIC DNA]</scope>
    <source>
        <strain evidence="1 2">DSM 23553</strain>
    </source>
</reference>
<keyword evidence="2" id="KW-1185">Reference proteome</keyword>
<dbReference type="Pfam" id="PF08889">
    <property type="entry name" value="WbqC"/>
    <property type="match status" value="1"/>
</dbReference>
<dbReference type="AlphaFoldDB" id="A0A1H5MSR1"/>
<sequence length="211" mass="25212">MQKVLLHPSYFGPVSQFVAMVQAEKVIFENEDNFQKQTYRNRMYIYGANGKLQLNIPVKHTGNKSQHQKYKEVRIENDFQWQKQHWKSLQTVYRTSPFFEFYEDDFAPLYYKKFEYLLDFNYHCLEVGLEECLQLELDVSKTEEYIRNPEDVTDGRILAEAKSKIKHDLTPYNQVFQDKFGYLNDLSVVDLIFNEGPNALNYLKQQKLTLF</sequence>
<organism evidence="1 2">
    <name type="scientific">Salinimicrobium catena</name>
    <dbReference type="NCBI Taxonomy" id="390640"/>
    <lineage>
        <taxon>Bacteria</taxon>
        <taxon>Pseudomonadati</taxon>
        <taxon>Bacteroidota</taxon>
        <taxon>Flavobacteriia</taxon>
        <taxon>Flavobacteriales</taxon>
        <taxon>Flavobacteriaceae</taxon>
        <taxon>Salinimicrobium</taxon>
    </lineage>
</organism>
<dbReference type="Proteomes" id="UP000199448">
    <property type="component" value="Unassembled WGS sequence"/>
</dbReference>
<dbReference type="STRING" id="390640.SAMN04488034_10332"/>
<dbReference type="InterPro" id="IPR014985">
    <property type="entry name" value="WbqC"/>
</dbReference>
<dbReference type="OrthoDB" id="1523452at2"/>